<proteinExistence type="predicted"/>
<sequence>MPHVPDAILDQILALQFTVAWAGEGLCEPRRLGWWETDLVDEAGGGDLFARLTPRTRAWASLEAVREAARRVDAKARGKLADPDSVRSLFFLGFEIDEQLGDRLAVLKRDEENPSPAKVLALPLSLDAEFSRDKLTRVLAPAGEEKFAVTPAGRQLKGPMPKEPEVLVRRLAAALVPLAEQYPLPYFQAER</sequence>
<gene>
    <name evidence="1" type="primary">brxE</name>
    <name evidence="1" type="ORF">QHF89_35820</name>
</gene>
<dbReference type="NCBIfam" id="NF033447">
    <property type="entry name" value="BrxE_fam"/>
    <property type="match status" value="1"/>
</dbReference>
<dbReference type="RefSeq" id="WP_136971443.1">
    <property type="nucleotide sequence ID" value="NZ_JARZHI010000049.1"/>
</dbReference>
<evidence type="ECO:0000313" key="1">
    <source>
        <dbReference type="EMBL" id="MDI1434926.1"/>
    </source>
</evidence>
<dbReference type="InterPro" id="IPR058690">
    <property type="entry name" value="BrxE"/>
</dbReference>
<protein>
    <submittedName>
        <fullName evidence="1">BREX-6 system BrxE protein</fullName>
    </submittedName>
</protein>
<dbReference type="Pfam" id="PF26412">
    <property type="entry name" value="BrxE"/>
    <property type="match status" value="1"/>
</dbReference>
<organism evidence="1 2">
    <name type="scientific">Polyangium sorediatum</name>
    <dbReference type="NCBI Taxonomy" id="889274"/>
    <lineage>
        <taxon>Bacteria</taxon>
        <taxon>Pseudomonadati</taxon>
        <taxon>Myxococcota</taxon>
        <taxon>Polyangia</taxon>
        <taxon>Polyangiales</taxon>
        <taxon>Polyangiaceae</taxon>
        <taxon>Polyangium</taxon>
    </lineage>
</organism>
<dbReference type="NCBIfam" id="NF033448">
    <property type="entry name" value="BREX_6_BrxE"/>
    <property type="match status" value="1"/>
</dbReference>
<evidence type="ECO:0000313" key="2">
    <source>
        <dbReference type="Proteomes" id="UP001160301"/>
    </source>
</evidence>
<accession>A0ABT6P327</accession>
<dbReference type="EMBL" id="JARZHI010000049">
    <property type="protein sequence ID" value="MDI1434926.1"/>
    <property type="molecule type" value="Genomic_DNA"/>
</dbReference>
<comment type="caution">
    <text evidence="1">The sequence shown here is derived from an EMBL/GenBank/DDBJ whole genome shotgun (WGS) entry which is preliminary data.</text>
</comment>
<reference evidence="1 2" key="1">
    <citation type="submission" date="2023-04" db="EMBL/GenBank/DDBJ databases">
        <title>The genome sequence of Polyangium sorediatum DSM14670.</title>
        <authorList>
            <person name="Zhang X."/>
        </authorList>
    </citation>
    <scope>NUCLEOTIDE SEQUENCE [LARGE SCALE GENOMIC DNA]</scope>
    <source>
        <strain evidence="1 2">DSM 14670</strain>
    </source>
</reference>
<keyword evidence="2" id="KW-1185">Reference proteome</keyword>
<dbReference type="Proteomes" id="UP001160301">
    <property type="component" value="Unassembled WGS sequence"/>
</dbReference>
<name>A0ABT6P327_9BACT</name>